<protein>
    <submittedName>
        <fullName evidence="2">Interleukin-9</fullName>
    </submittedName>
</protein>
<dbReference type="Proteomes" id="UP001732720">
    <property type="component" value="Chromosome 16"/>
</dbReference>
<gene>
    <name evidence="2" type="primary">Il9</name>
</gene>
<reference evidence="2" key="1">
    <citation type="submission" date="2025-08" db="UniProtKB">
        <authorList>
            <consortium name="RefSeq"/>
        </authorList>
    </citation>
    <scope>IDENTIFICATION</scope>
</reference>
<dbReference type="RefSeq" id="XP_073913491.1">
    <property type="nucleotide sequence ID" value="XM_074057390.1"/>
</dbReference>
<organism evidence="1 2">
    <name type="scientific">Castor canadensis</name>
    <name type="common">American beaver</name>
    <dbReference type="NCBI Taxonomy" id="51338"/>
    <lineage>
        <taxon>Eukaryota</taxon>
        <taxon>Metazoa</taxon>
        <taxon>Chordata</taxon>
        <taxon>Craniata</taxon>
        <taxon>Vertebrata</taxon>
        <taxon>Euteleostomi</taxon>
        <taxon>Mammalia</taxon>
        <taxon>Eutheria</taxon>
        <taxon>Euarchontoglires</taxon>
        <taxon>Glires</taxon>
        <taxon>Rodentia</taxon>
        <taxon>Castorimorpha</taxon>
        <taxon>Castoridae</taxon>
        <taxon>Castor</taxon>
    </lineage>
</organism>
<sequence>MLLAVVLTSALLFCSVEGQRCLTWAGIMDLNFLIQMLQEDPSSKCSCSANVTSCLCLPIPSDNCATPCFQEGLSQITNATQKTKFSLAFMRVKRTVEDLKSNKCPFFSCEQPCNQTTAGNTVTFLKKLRETFQKTEVQRPRSQAYAALMVSHTMTKLMVSHTMTKPREQPPCVDKQPSLTKGNIVNMDE</sequence>
<evidence type="ECO:0000313" key="2">
    <source>
        <dbReference type="RefSeq" id="XP_073913491.1"/>
    </source>
</evidence>
<name>A0AC58L8L7_CASCN</name>
<keyword evidence="1" id="KW-1185">Reference proteome</keyword>
<proteinExistence type="predicted"/>
<evidence type="ECO:0000313" key="1">
    <source>
        <dbReference type="Proteomes" id="UP001732720"/>
    </source>
</evidence>
<accession>A0AC58L8L7</accession>